<dbReference type="EMBL" id="UGPB01000001">
    <property type="protein sequence ID" value="STY29442.1"/>
    <property type="molecule type" value="Genomic_DNA"/>
</dbReference>
<keyword evidence="3" id="KW-0813">Transport</keyword>
<evidence type="ECO:0000256" key="21">
    <source>
        <dbReference type="ARBA" id="ARBA00044985"/>
    </source>
</evidence>
<feature type="transmembrane region" description="Helical" evidence="25">
    <location>
        <begin position="153"/>
        <end position="173"/>
    </location>
</feature>
<dbReference type="Pfam" id="PF07690">
    <property type="entry name" value="MFS_1"/>
    <property type="match status" value="1"/>
</dbReference>
<keyword evidence="28" id="KW-1185">Reference proteome</keyword>
<keyword evidence="5 25" id="KW-1133">Transmembrane helix</keyword>
<evidence type="ECO:0000256" key="13">
    <source>
        <dbReference type="ARBA" id="ARBA00044893"/>
    </source>
</evidence>
<comment type="catalytic activity">
    <reaction evidence="11">
        <text>L-alpha-aminoacyl-L-histidine(out) = L-alpha-aminoacyl-L-histidine(in)</text>
        <dbReference type="Rhea" id="RHEA:79375"/>
        <dbReference type="ChEBI" id="CHEBI:229967"/>
    </reaction>
</comment>
<dbReference type="InterPro" id="IPR036259">
    <property type="entry name" value="MFS_trans_sf"/>
</dbReference>
<comment type="catalytic activity">
    <reaction evidence="8">
        <text>L-lysyl-L-alanine(out) = L-lysyl-L-alanine(in)</text>
        <dbReference type="Rhea" id="RHEA:79399"/>
        <dbReference type="ChEBI" id="CHEBI:229954"/>
    </reaction>
</comment>
<comment type="catalytic activity">
    <reaction evidence="15">
        <text>L-arginyl-L-alpha-amino acid(out) = L-arginyl-L-alpha-amino acid(in)</text>
        <dbReference type="Rhea" id="RHEA:79371"/>
        <dbReference type="ChEBI" id="CHEBI:84315"/>
    </reaction>
</comment>
<feature type="transmembrane region" description="Helical" evidence="25">
    <location>
        <begin position="246"/>
        <end position="266"/>
    </location>
</feature>
<evidence type="ECO:0000256" key="25">
    <source>
        <dbReference type="SAM" id="Phobius"/>
    </source>
</evidence>
<evidence type="ECO:0000256" key="24">
    <source>
        <dbReference type="ARBA" id="ARBA00046376"/>
    </source>
</evidence>
<evidence type="ECO:0000256" key="17">
    <source>
        <dbReference type="ARBA" id="ARBA00044903"/>
    </source>
</evidence>
<evidence type="ECO:0000313" key="28">
    <source>
        <dbReference type="Proteomes" id="UP000255297"/>
    </source>
</evidence>
<comment type="subcellular location">
    <subcellularLocation>
        <location evidence="1">Lysosome membrane</location>
        <topology evidence="1">Multi-pass membrane protein</topology>
    </subcellularLocation>
</comment>
<evidence type="ECO:0000256" key="12">
    <source>
        <dbReference type="ARBA" id="ARBA00044891"/>
    </source>
</evidence>
<name>A0A378LUD9_9GAMM</name>
<comment type="catalytic activity">
    <reaction evidence="10">
        <text>L-alpha-aminoacyl-L-arginine(out) = L-alpha-aminoacyl-L-arginine(in)</text>
        <dbReference type="Rhea" id="RHEA:79367"/>
        <dbReference type="ChEBI" id="CHEBI:229968"/>
    </reaction>
</comment>
<evidence type="ECO:0000256" key="20">
    <source>
        <dbReference type="ARBA" id="ARBA00044924"/>
    </source>
</evidence>
<evidence type="ECO:0000256" key="18">
    <source>
        <dbReference type="ARBA" id="ARBA00044912"/>
    </source>
</evidence>
<proteinExistence type="inferred from homology"/>
<evidence type="ECO:0000256" key="9">
    <source>
        <dbReference type="ARBA" id="ARBA00044878"/>
    </source>
</evidence>
<dbReference type="OrthoDB" id="5620971at2"/>
<dbReference type="InterPro" id="IPR020846">
    <property type="entry name" value="MFS_dom"/>
</dbReference>
<feature type="transmembrane region" description="Helical" evidence="25">
    <location>
        <begin position="185"/>
        <end position="208"/>
    </location>
</feature>
<accession>A0A378LUD9</accession>
<evidence type="ECO:0000256" key="15">
    <source>
        <dbReference type="ARBA" id="ARBA00044899"/>
    </source>
</evidence>
<evidence type="ECO:0000256" key="16">
    <source>
        <dbReference type="ARBA" id="ARBA00044900"/>
    </source>
</evidence>
<dbReference type="PROSITE" id="PS50850">
    <property type="entry name" value="MFS"/>
    <property type="match status" value="1"/>
</dbReference>
<evidence type="ECO:0000256" key="7">
    <source>
        <dbReference type="ARBA" id="ARBA00023228"/>
    </source>
</evidence>
<reference evidence="27 28" key="1">
    <citation type="submission" date="2018-06" db="EMBL/GenBank/DDBJ databases">
        <authorList>
            <consortium name="Pathogen Informatics"/>
            <person name="Doyle S."/>
        </authorList>
    </citation>
    <scope>NUCLEOTIDE SEQUENCE [LARGE SCALE GENOMIC DNA]</scope>
    <source>
        <strain evidence="27 28">NCTC11532</strain>
    </source>
</reference>
<comment type="catalytic activity">
    <reaction evidence="9">
        <text>L-histidyl-glycine(out) = L-histidyl-glycine(in)</text>
        <dbReference type="Rhea" id="RHEA:79395"/>
        <dbReference type="ChEBI" id="CHEBI:229957"/>
    </reaction>
</comment>
<feature type="transmembrane region" description="Helical" evidence="25">
    <location>
        <begin position="21"/>
        <end position="43"/>
    </location>
</feature>
<comment type="catalytic activity">
    <reaction evidence="14">
        <text>L-aspartyl-L-lysine(out) = L-aspartyl-L-lysine(in)</text>
        <dbReference type="Rhea" id="RHEA:79411"/>
        <dbReference type="ChEBI" id="CHEBI:229953"/>
    </reaction>
</comment>
<comment type="catalytic activity">
    <reaction evidence="18">
        <text>L-histidyl-L-alpha-amino acid(out) = L-histidyl-L-alpha-amino acid(in)</text>
        <dbReference type="Rhea" id="RHEA:79379"/>
        <dbReference type="ChEBI" id="CHEBI:229964"/>
    </reaction>
</comment>
<evidence type="ECO:0000256" key="19">
    <source>
        <dbReference type="ARBA" id="ARBA00044919"/>
    </source>
</evidence>
<feature type="transmembrane region" description="Helical" evidence="25">
    <location>
        <begin position="333"/>
        <end position="355"/>
    </location>
</feature>
<keyword evidence="4 25" id="KW-0812">Transmembrane</keyword>
<evidence type="ECO:0000256" key="3">
    <source>
        <dbReference type="ARBA" id="ARBA00022448"/>
    </source>
</evidence>
<comment type="catalytic activity">
    <reaction evidence="12">
        <text>L-lysyl-L-alpha-amino acid(out) = L-lysyl-L-alpha-amino acid(in)</text>
        <dbReference type="Rhea" id="RHEA:79387"/>
        <dbReference type="ChEBI" id="CHEBI:229965"/>
    </reaction>
</comment>
<evidence type="ECO:0000256" key="23">
    <source>
        <dbReference type="ARBA" id="ARBA00045709"/>
    </source>
</evidence>
<evidence type="ECO:0000256" key="2">
    <source>
        <dbReference type="ARBA" id="ARBA00008335"/>
    </source>
</evidence>
<evidence type="ECO:0000256" key="14">
    <source>
        <dbReference type="ARBA" id="ARBA00044898"/>
    </source>
</evidence>
<dbReference type="Proteomes" id="UP000255297">
    <property type="component" value="Unassembled WGS sequence"/>
</dbReference>
<gene>
    <name evidence="27" type="primary">gudP_2</name>
    <name evidence="27" type="ORF">NCTC11532_01628</name>
</gene>
<comment type="similarity">
    <text evidence="2">Belongs to the major facilitator superfamily.</text>
</comment>
<dbReference type="AlphaFoldDB" id="A0A378LUD9"/>
<comment type="subunit">
    <text evidence="24">Homodimer. Interacts with lysosomal protein GLMP (via lumenal domain); the interaction starts while both proteins are still in the endoplasmic reticulum and is required for stabilization of MFSD1 in lysosomes but has no direct effect on its targeting to lysosomes or transporter activity.</text>
</comment>
<evidence type="ECO:0000256" key="1">
    <source>
        <dbReference type="ARBA" id="ARBA00004155"/>
    </source>
</evidence>
<feature type="domain" description="Major facilitator superfamily (MFS) profile" evidence="26">
    <location>
        <begin position="33"/>
        <end position="436"/>
    </location>
</feature>
<dbReference type="GO" id="GO:0005765">
    <property type="term" value="C:lysosomal membrane"/>
    <property type="evidence" value="ECO:0007669"/>
    <property type="project" value="UniProtKB-SubCell"/>
</dbReference>
<keyword evidence="6 25" id="KW-0472">Membrane</keyword>
<feature type="transmembrane region" description="Helical" evidence="25">
    <location>
        <begin position="410"/>
        <end position="432"/>
    </location>
</feature>
<feature type="transmembrane region" description="Helical" evidence="25">
    <location>
        <begin position="307"/>
        <end position="327"/>
    </location>
</feature>
<evidence type="ECO:0000256" key="6">
    <source>
        <dbReference type="ARBA" id="ARBA00023136"/>
    </source>
</evidence>
<evidence type="ECO:0000256" key="8">
    <source>
        <dbReference type="ARBA" id="ARBA00044876"/>
    </source>
</evidence>
<dbReference type="PANTHER" id="PTHR23512">
    <property type="entry name" value="MAJOR FACILITATOR SUPERFAMILY DOMAIN-CONTAINING PROTEIN 1"/>
    <property type="match status" value="1"/>
</dbReference>
<evidence type="ECO:0000256" key="22">
    <source>
        <dbReference type="ARBA" id="ARBA00045018"/>
    </source>
</evidence>
<comment type="catalytic activity">
    <reaction evidence="16">
        <text>L-lysyl-L-lysine(out) = L-lysyl-L-lysine(in)</text>
        <dbReference type="Rhea" id="RHEA:79403"/>
        <dbReference type="ChEBI" id="CHEBI:229956"/>
    </reaction>
</comment>
<comment type="catalytic activity">
    <reaction evidence="17">
        <text>L-arginyl-glycine(out) = L-arginyl-glycine(in)</text>
        <dbReference type="Rhea" id="RHEA:79391"/>
        <dbReference type="ChEBI" id="CHEBI:229955"/>
    </reaction>
</comment>
<dbReference type="RefSeq" id="WP_115262290.1">
    <property type="nucleotide sequence ID" value="NZ_CAAAIS010000003.1"/>
</dbReference>
<comment type="catalytic activity">
    <reaction evidence="20">
        <text>L-lysyl-glycine(out) = L-lysyl-glycine(in)</text>
        <dbReference type="Rhea" id="RHEA:79407"/>
        <dbReference type="ChEBI" id="CHEBI:191202"/>
    </reaction>
</comment>
<evidence type="ECO:0000259" key="26">
    <source>
        <dbReference type="PROSITE" id="PS50850"/>
    </source>
</evidence>
<evidence type="ECO:0000256" key="10">
    <source>
        <dbReference type="ARBA" id="ARBA00044881"/>
    </source>
</evidence>
<comment type="catalytic activity">
    <reaction evidence="13">
        <text>L-alpha-aminoacyl-L-lysine(out) = L-alpha-aminoacyl-L-lysine(in)</text>
        <dbReference type="Rhea" id="RHEA:79383"/>
        <dbReference type="ChEBI" id="CHEBI:229966"/>
    </reaction>
</comment>
<feature type="transmembrane region" description="Helical" evidence="25">
    <location>
        <begin position="367"/>
        <end position="390"/>
    </location>
</feature>
<feature type="transmembrane region" description="Helical" evidence="25">
    <location>
        <begin position="272"/>
        <end position="295"/>
    </location>
</feature>
<dbReference type="Gene3D" id="1.20.1250.20">
    <property type="entry name" value="MFS general substrate transporter like domains"/>
    <property type="match status" value="2"/>
</dbReference>
<comment type="catalytic activity">
    <reaction evidence="19">
        <text>L-alanyl-L-lysine(out) = L-alanyl-L-lysine(in)</text>
        <dbReference type="Rhea" id="RHEA:79415"/>
        <dbReference type="ChEBI" id="CHEBI:192470"/>
    </reaction>
</comment>
<dbReference type="InterPro" id="IPR052187">
    <property type="entry name" value="MFSD1"/>
</dbReference>
<feature type="transmembrane region" description="Helical" evidence="25">
    <location>
        <begin position="129"/>
        <end position="146"/>
    </location>
</feature>
<feature type="transmembrane region" description="Helical" evidence="25">
    <location>
        <begin position="100"/>
        <end position="117"/>
    </location>
</feature>
<evidence type="ECO:0000256" key="11">
    <source>
        <dbReference type="ARBA" id="ARBA00044884"/>
    </source>
</evidence>
<evidence type="ECO:0000256" key="4">
    <source>
        <dbReference type="ARBA" id="ARBA00022692"/>
    </source>
</evidence>
<dbReference type="GO" id="GO:0022857">
    <property type="term" value="F:transmembrane transporter activity"/>
    <property type="evidence" value="ECO:0007669"/>
    <property type="project" value="InterPro"/>
</dbReference>
<dbReference type="SUPFAM" id="SSF103473">
    <property type="entry name" value="MFS general substrate transporter"/>
    <property type="match status" value="1"/>
</dbReference>
<dbReference type="PANTHER" id="PTHR23512:SF3">
    <property type="entry name" value="MAJOR FACILITATOR SUPERFAMILY DOMAIN-CONTAINING PROTEIN 1"/>
    <property type="match status" value="1"/>
</dbReference>
<evidence type="ECO:0000256" key="5">
    <source>
        <dbReference type="ARBA" id="ARBA00022989"/>
    </source>
</evidence>
<evidence type="ECO:0000313" key="27">
    <source>
        <dbReference type="EMBL" id="STY29442.1"/>
    </source>
</evidence>
<sequence length="442" mass="48623">MSNFKRSDLKLSEHYSEKTHLQTATSSLGAAYFIFFLAASFYLYEFILQVAPSVMAESMMKTFGVTGQGFGIISAFYFYAYAPTQIPAGVLFDRYGPRKLMTFAIILCALGSAFFASTDSVFTACIGRFLIGIGSAFSFIGVLVLLSRWFPPYYFAIFAGIAQLMSSVGAIFGEMPLAYLIQGVGWRNASFILSIIGFVLAGLFWVYIRDYPHQQSQTVPAHYLRDEWKRLVAVCKHGYTWITGSYAFTIWAPIAVFAALWGVPYLQEKFQISVVAASGLCSMIWIGIGVGSPLLGWFSDRIESRRVALIISAVLGLLATLVLLYLPGLSYRWAPFVLFVLGLGAGGQTVSFAVVKENNAPDLVGTASGFNNLSVVLGGALFQPLVGYILQHTNLWHLVNGVPVYSVQSYQIALLVMPICFLSSLIIASFFLKESHPAHRKH</sequence>
<comment type="function">
    <text evidence="23">Lysosomal dipeptide uniporter that selectively exports lysine, arginine or histidine-containing dipeptides with a net positive charge from the lysosome lumen into the cytosol. Could play a role in a specific type of protein O-glycosylation indirectly regulating macrophages migration and tissue invasion. Also essential for liver homeostasis.</text>
</comment>
<protein>
    <recommendedName>
        <fullName evidence="21">Lysosomal dipeptide transporter MFSD1</fullName>
    </recommendedName>
    <alternativeName>
        <fullName evidence="22">Major facilitator superfamily domain-containing protein 1</fullName>
    </alternativeName>
</protein>
<dbReference type="InterPro" id="IPR011701">
    <property type="entry name" value="MFS"/>
</dbReference>
<organism evidence="27 28">
    <name type="scientific">Legionella wadsworthii</name>
    <dbReference type="NCBI Taxonomy" id="28088"/>
    <lineage>
        <taxon>Bacteria</taxon>
        <taxon>Pseudomonadati</taxon>
        <taxon>Pseudomonadota</taxon>
        <taxon>Gammaproteobacteria</taxon>
        <taxon>Legionellales</taxon>
        <taxon>Legionellaceae</taxon>
        <taxon>Legionella</taxon>
    </lineage>
</organism>
<keyword evidence="7" id="KW-0458">Lysosome</keyword>